<feature type="compositionally biased region" description="Polar residues" evidence="1">
    <location>
        <begin position="626"/>
        <end position="638"/>
    </location>
</feature>
<dbReference type="EMBL" id="JAIFTL010000040">
    <property type="protein sequence ID" value="KAG9325462.1"/>
    <property type="molecule type" value="Genomic_DNA"/>
</dbReference>
<feature type="region of interest" description="Disordered" evidence="1">
    <location>
        <begin position="625"/>
        <end position="677"/>
    </location>
</feature>
<sequence>MSANALLGARLPHPAQQAKASQDSASMPLVSVSSPSSSARHPEPSCPASEYLPSVTTASAMPLPSDRSSAFIENLMRAASGSAGLQDNGHAYHRHHQQQSQQSQQQSQHMSSSSSSNSISSLLKESQPLPMLPPRSDQQGQANGAPRLSVESLDRDLASVLQSSDKPLPPHPQGAILQGPNNHALSSQEHLGAPSHPVLLHSPIMYPRQRGRSSSSASVPYPAEHETAPSRLSLDHPPPYSKTAGDRGSTLIAAAPPTEEHLFQIQELTQPGAGIPLPTNQHYQYVCANPMHDQQYLLVGSGNALHSIDLTLPADKQSIKTHIQGTAFKEIHCLEDIGLVVVIAGRNSRVRCYDYDAIKRLVSYGHSKEGRGRIVGEGKLGAMKNMIQLRVETVLSRDDNQAPDASNSSPQGQSRASRLFKASSPSTTPQPQQASRHQHTHSIDRSLLSPPARSNSPSGADLDGVSKGEGNTDAATTSTANKKTKQRPISFGGLATLAQEHVMKAKGQPHTQVNTGGQAPMASSSTPTSPSTGNTSTKSKRLTQMATYLSQAAVNSNMAAHMVYSQDAPSEEAVSWANDFTKLKQTKDVLGLDFHYTISTVFMTMLSKTGIEIYSRPRSARGRQAASWSAVKTGQGNPSGFLDPPGRTSVGSLGGMAASSSNGNPSSGFNALPHRDNNNSHEWKQYKHFYHPEAPSFMTVVKGPQEVTDIILGKGPRACVINVEDMSVTDLHRQETSSVIHGISKKLGFRNSSLWHSFEKIPFDVPPHILYPAAAEALYGYRDDKGQYATYVSEQSRHQYPRRQDALSIYGSPSLSLSTGDRRSRDDILQRPSDQQTMHQQELDEQDEAEAQALAMKLQQVQLQGSGAAPSQGGSSFGSASSSSSSSSSSPTPVNQTLHHPSTHRNAAKTRMVTSDEVLNKALTQRTKGQLFLATYGSQSRIVDLHGKPQSRIVLDWDSFPPQKVEFLKTDQDIYVVGFEKTSIVIFSLTRAKKIKEILKKDLVGAATTLGGGANASGMTGNSNSTTGGTHQGPSPSYSANLSASGLGNGTAAGSLAIKFLGRDCVADDSLGIFFSYFHPRKGLSICKLGIVPVARDELELVGYYP</sequence>
<dbReference type="Proteomes" id="UP000717515">
    <property type="component" value="Unassembled WGS sequence"/>
</dbReference>
<dbReference type="AlphaFoldDB" id="A0A9P8CZD2"/>
<feature type="region of interest" description="Disordered" evidence="1">
    <location>
        <begin position="862"/>
        <end position="907"/>
    </location>
</feature>
<feature type="compositionally biased region" description="Low complexity" evidence="1">
    <location>
        <begin position="472"/>
        <end position="481"/>
    </location>
</feature>
<feature type="region of interest" description="Disordered" evidence="1">
    <location>
        <begin position="82"/>
        <end position="148"/>
    </location>
</feature>
<feature type="compositionally biased region" description="Low complexity" evidence="1">
    <location>
        <begin position="865"/>
        <end position="890"/>
    </location>
</feature>
<feature type="compositionally biased region" description="Low complexity" evidence="1">
    <location>
        <begin position="15"/>
        <end position="39"/>
    </location>
</feature>
<evidence type="ECO:0000313" key="3">
    <source>
        <dbReference type="Proteomes" id="UP000717515"/>
    </source>
</evidence>
<feature type="compositionally biased region" description="Polar residues" evidence="1">
    <location>
        <begin position="891"/>
        <end position="900"/>
    </location>
</feature>
<accession>A0A9P8CZD2</accession>
<feature type="region of interest" description="Disordered" evidence="1">
    <location>
        <begin position="1015"/>
        <end position="1040"/>
    </location>
</feature>
<feature type="region of interest" description="Disordered" evidence="1">
    <location>
        <begin position="398"/>
        <end position="489"/>
    </location>
</feature>
<feature type="compositionally biased region" description="Low complexity" evidence="1">
    <location>
        <begin position="649"/>
        <end position="671"/>
    </location>
</feature>
<gene>
    <name evidence="2" type="ORF">KVV02_004775</name>
</gene>
<feature type="compositionally biased region" description="Low complexity" evidence="1">
    <location>
        <begin position="523"/>
        <end position="537"/>
    </location>
</feature>
<feature type="compositionally biased region" description="Polar residues" evidence="1">
    <location>
        <begin position="423"/>
        <end position="435"/>
    </location>
</feature>
<feature type="region of interest" description="Disordered" evidence="1">
    <location>
        <begin position="793"/>
        <end position="825"/>
    </location>
</feature>
<feature type="region of interest" description="Disordered" evidence="1">
    <location>
        <begin position="1"/>
        <end position="51"/>
    </location>
</feature>
<feature type="compositionally biased region" description="Polar residues" evidence="1">
    <location>
        <begin position="403"/>
        <end position="416"/>
    </location>
</feature>
<feature type="compositionally biased region" description="Polar residues" evidence="1">
    <location>
        <begin position="179"/>
        <end position="189"/>
    </location>
</feature>
<evidence type="ECO:0008006" key="4">
    <source>
        <dbReference type="Google" id="ProtNLM"/>
    </source>
</evidence>
<reference evidence="2" key="1">
    <citation type="submission" date="2021-07" db="EMBL/GenBank/DDBJ databases">
        <title>Draft genome of Mortierella alpina, strain LL118, isolated from an aspen leaf litter sample.</title>
        <authorList>
            <person name="Yang S."/>
            <person name="Vinatzer B.A."/>
        </authorList>
    </citation>
    <scope>NUCLEOTIDE SEQUENCE</scope>
    <source>
        <strain evidence="2">LL118</strain>
    </source>
</reference>
<name>A0A9P8CZD2_MORAP</name>
<feature type="compositionally biased region" description="Low complexity" evidence="1">
    <location>
        <begin position="98"/>
        <end position="121"/>
    </location>
</feature>
<organism evidence="2 3">
    <name type="scientific">Mortierella alpina</name>
    <name type="common">Oleaginous fungus</name>
    <name type="synonym">Mortierella renispora</name>
    <dbReference type="NCBI Taxonomy" id="64518"/>
    <lineage>
        <taxon>Eukaryota</taxon>
        <taxon>Fungi</taxon>
        <taxon>Fungi incertae sedis</taxon>
        <taxon>Mucoromycota</taxon>
        <taxon>Mortierellomycotina</taxon>
        <taxon>Mortierellomycetes</taxon>
        <taxon>Mortierellales</taxon>
        <taxon>Mortierellaceae</taxon>
        <taxon>Mortierella</taxon>
    </lineage>
</organism>
<evidence type="ECO:0000313" key="2">
    <source>
        <dbReference type="EMBL" id="KAG9325462.1"/>
    </source>
</evidence>
<feature type="region of interest" description="Disordered" evidence="1">
    <location>
        <begin position="507"/>
        <end position="540"/>
    </location>
</feature>
<protein>
    <recommendedName>
        <fullName evidence="4">CNH domain-containing protein</fullName>
    </recommendedName>
</protein>
<evidence type="ECO:0000256" key="1">
    <source>
        <dbReference type="SAM" id="MobiDB-lite"/>
    </source>
</evidence>
<proteinExistence type="predicted"/>
<feature type="compositionally biased region" description="Low complexity" evidence="1">
    <location>
        <begin position="1016"/>
        <end position="1029"/>
    </location>
</feature>
<feature type="region of interest" description="Disordered" evidence="1">
    <location>
        <begin position="162"/>
        <end position="245"/>
    </location>
</feature>
<comment type="caution">
    <text evidence="2">The sequence shown here is derived from an EMBL/GenBank/DDBJ whole genome shotgun (WGS) entry which is preliminary data.</text>
</comment>